<accession>A0ABP9WU54</accession>
<name>A0ABP9WU54_9GAMM</name>
<reference evidence="1 2" key="1">
    <citation type="submission" date="2024-02" db="EMBL/GenBank/DDBJ databases">
        <title>Microbulbifer aestuariivivens NBRC 112533.</title>
        <authorList>
            <person name="Ichikawa N."/>
            <person name="Katano-Makiyama Y."/>
            <person name="Hidaka K."/>
        </authorList>
    </citation>
    <scope>NUCLEOTIDE SEQUENCE [LARGE SCALE GENOMIC DNA]</scope>
    <source>
        <strain evidence="1 2">NBRC 112533</strain>
    </source>
</reference>
<comment type="caution">
    <text evidence="1">The sequence shown here is derived from an EMBL/GenBank/DDBJ whole genome shotgun (WGS) entry which is preliminary data.</text>
</comment>
<evidence type="ECO:0000313" key="2">
    <source>
        <dbReference type="Proteomes" id="UP001408594"/>
    </source>
</evidence>
<keyword evidence="2" id="KW-1185">Reference proteome</keyword>
<proteinExistence type="predicted"/>
<dbReference type="Proteomes" id="UP001408594">
    <property type="component" value="Unassembled WGS sequence"/>
</dbReference>
<sequence>MERQVNYPVNGDPIFVIKQSCCSFFSRGERPASIKSITSATC</sequence>
<organism evidence="1 2">
    <name type="scientific">Microbulbifer aestuariivivens</name>
    <dbReference type="NCBI Taxonomy" id="1908308"/>
    <lineage>
        <taxon>Bacteria</taxon>
        <taxon>Pseudomonadati</taxon>
        <taxon>Pseudomonadota</taxon>
        <taxon>Gammaproteobacteria</taxon>
        <taxon>Cellvibrionales</taxon>
        <taxon>Microbulbiferaceae</taxon>
        <taxon>Microbulbifer</taxon>
    </lineage>
</organism>
<gene>
    <name evidence="1" type="ORF">Maes01_02391</name>
</gene>
<dbReference type="EMBL" id="BAABRT010000020">
    <property type="protein sequence ID" value="GAA5525818.1"/>
    <property type="molecule type" value="Genomic_DNA"/>
</dbReference>
<evidence type="ECO:0000313" key="1">
    <source>
        <dbReference type="EMBL" id="GAA5525818.1"/>
    </source>
</evidence>
<protein>
    <submittedName>
        <fullName evidence="1">Uncharacterized protein</fullName>
    </submittedName>
</protein>